<sequence>MKKIPADQQHQAQVRHITVSKADVSERGLATILKVNGVAEEESPTLLIHKKPGKAQTTKIDLATHVLGLLT</sequence>
<reference evidence="1" key="1">
    <citation type="submission" date="2020-05" db="EMBL/GenBank/DDBJ databases">
        <title>Phylogenomic resolution of chytrid fungi.</title>
        <authorList>
            <person name="Stajich J.E."/>
            <person name="Amses K."/>
            <person name="Simmons R."/>
            <person name="Seto K."/>
            <person name="Myers J."/>
            <person name="Bonds A."/>
            <person name="Quandt C.A."/>
            <person name="Barry K."/>
            <person name="Liu P."/>
            <person name="Grigoriev I."/>
            <person name="Longcore J.E."/>
            <person name="James T.Y."/>
        </authorList>
    </citation>
    <scope>NUCLEOTIDE SEQUENCE</scope>
    <source>
        <strain evidence="1">JEL0379</strain>
    </source>
</reference>
<name>A0AAD5THT3_9FUNG</name>
<dbReference type="EMBL" id="JADGJQ010000055">
    <property type="protein sequence ID" value="KAJ3175183.1"/>
    <property type="molecule type" value="Genomic_DNA"/>
</dbReference>
<organism evidence="1 2">
    <name type="scientific">Geranomyces variabilis</name>
    <dbReference type="NCBI Taxonomy" id="109894"/>
    <lineage>
        <taxon>Eukaryota</taxon>
        <taxon>Fungi</taxon>
        <taxon>Fungi incertae sedis</taxon>
        <taxon>Chytridiomycota</taxon>
        <taxon>Chytridiomycota incertae sedis</taxon>
        <taxon>Chytridiomycetes</taxon>
        <taxon>Spizellomycetales</taxon>
        <taxon>Powellomycetaceae</taxon>
        <taxon>Geranomyces</taxon>
    </lineage>
</organism>
<accession>A0AAD5THT3</accession>
<evidence type="ECO:0000313" key="1">
    <source>
        <dbReference type="EMBL" id="KAJ3175183.1"/>
    </source>
</evidence>
<evidence type="ECO:0000313" key="2">
    <source>
        <dbReference type="Proteomes" id="UP001212152"/>
    </source>
</evidence>
<comment type="caution">
    <text evidence="1">The sequence shown here is derived from an EMBL/GenBank/DDBJ whole genome shotgun (WGS) entry which is preliminary data.</text>
</comment>
<dbReference type="AlphaFoldDB" id="A0AAD5THT3"/>
<protein>
    <submittedName>
        <fullName evidence="1">Uncharacterized protein</fullName>
    </submittedName>
</protein>
<proteinExistence type="predicted"/>
<dbReference type="Proteomes" id="UP001212152">
    <property type="component" value="Unassembled WGS sequence"/>
</dbReference>
<keyword evidence="2" id="KW-1185">Reference proteome</keyword>
<gene>
    <name evidence="1" type="ORF">HDU87_006418</name>
</gene>